<protein>
    <recommendedName>
        <fullName evidence="13">Bifunctional enzyme IspD/IspF</fullName>
    </recommendedName>
    <domain>
        <recommendedName>
            <fullName evidence="13">2-C-methyl-D-erythritol 4-phosphate cytidylyltransferase</fullName>
            <ecNumber evidence="13">2.7.7.60</ecNumber>
        </recommendedName>
        <alternativeName>
            <fullName evidence="13">4-diphosphocytidyl-2C-methyl-D-erythritol synthase</fullName>
        </alternativeName>
        <alternativeName>
            <fullName evidence="13">MEP cytidylyltransferase</fullName>
            <shortName evidence="13">MCT</shortName>
        </alternativeName>
    </domain>
    <domain>
        <recommendedName>
            <fullName evidence="13">2-C-methyl-D-erythritol 2,4-cyclodiphosphate synthase</fullName>
            <shortName evidence="13">MECDP-synthase</shortName>
            <shortName evidence="13">MECPP-synthase</shortName>
            <shortName evidence="13">MECPS</shortName>
            <ecNumber evidence="13">4.6.1.12</ecNumber>
        </recommendedName>
    </domain>
</protein>
<comment type="pathway">
    <text evidence="4 13">Isoprenoid biosynthesis; isopentenyl diphosphate biosynthesis via DXP pathway; isopentenyl diphosphate from 1-deoxy-D-xylulose 5-phosphate: step 4/6.</text>
</comment>
<dbReference type="CDD" id="cd00554">
    <property type="entry name" value="MECDP_synthase"/>
    <property type="match status" value="1"/>
</dbReference>
<feature type="region of interest" description="2-C-methyl-D-erythritol 4-phosphate cytidylyltransferase" evidence="13">
    <location>
        <begin position="1"/>
        <end position="229"/>
    </location>
</feature>
<feature type="binding site" evidence="13">
    <location>
        <begin position="236"/>
        <end position="238"/>
    </location>
    <ligand>
        <name>4-CDP-2-C-methyl-D-erythritol 2-phosphate</name>
        <dbReference type="ChEBI" id="CHEBI:57919"/>
    </ligand>
</feature>
<dbReference type="GO" id="GO:0008685">
    <property type="term" value="F:2-C-methyl-D-erythritol 2,4-cyclodiphosphate synthase activity"/>
    <property type="evidence" value="ECO:0007669"/>
    <property type="project" value="UniProtKB-UniRule"/>
</dbReference>
<feature type="site" description="Transition state stabilizer" evidence="13">
    <location>
        <position position="363"/>
    </location>
</feature>
<comment type="pathway">
    <text evidence="5 13">Isoprenoid biosynthesis; isopentenyl diphosphate biosynthesis via DXP pathway; isopentenyl diphosphate from 1-deoxy-D-xylulose 5-phosphate: step 2/6.</text>
</comment>
<feature type="site" description="Transition state stabilizer" evidence="13">
    <location>
        <position position="264"/>
    </location>
</feature>
<feature type="binding site" evidence="13">
    <location>
        <position position="238"/>
    </location>
    <ligand>
        <name>a divalent metal cation</name>
        <dbReference type="ChEBI" id="CHEBI:60240"/>
    </ligand>
</feature>
<evidence type="ECO:0000256" key="4">
    <source>
        <dbReference type="ARBA" id="ARBA00004709"/>
    </source>
</evidence>
<dbReference type="Proteomes" id="UP000249557">
    <property type="component" value="Unassembled WGS sequence"/>
</dbReference>
<keyword evidence="9 13" id="KW-0479">Metal-binding</keyword>
<feature type="binding site" evidence="13">
    <location>
        <begin position="286"/>
        <end position="288"/>
    </location>
    <ligand>
        <name>4-CDP-2-C-methyl-D-erythritol 2-phosphate</name>
        <dbReference type="ChEBI" id="CHEBI:57919"/>
    </ligand>
</feature>
<dbReference type="NCBIfam" id="TIGR00453">
    <property type="entry name" value="ispD"/>
    <property type="match status" value="1"/>
</dbReference>
<dbReference type="GO" id="GO:0046872">
    <property type="term" value="F:metal ion binding"/>
    <property type="evidence" value="ECO:0007669"/>
    <property type="project" value="UniProtKB-KW"/>
</dbReference>
<feature type="binding site" evidence="13">
    <location>
        <position position="369"/>
    </location>
    <ligand>
        <name>4-CDP-2-C-methyl-D-erythritol 2-phosphate</name>
        <dbReference type="ChEBI" id="CHEBI:57919"/>
    </ligand>
</feature>
<dbReference type="InterPro" id="IPR026596">
    <property type="entry name" value="IspD/F"/>
</dbReference>
<evidence type="ECO:0000256" key="2">
    <source>
        <dbReference type="ARBA" id="ARBA00001282"/>
    </source>
</evidence>
<evidence type="ECO:0000256" key="11">
    <source>
        <dbReference type="ARBA" id="ARBA00023239"/>
    </source>
</evidence>
<dbReference type="InterPro" id="IPR034683">
    <property type="entry name" value="IspD/TarI"/>
</dbReference>
<comment type="caution">
    <text evidence="15">The sequence shown here is derived from an EMBL/GenBank/DDBJ whole genome shotgun (WGS) entry which is preliminary data.</text>
</comment>
<comment type="catalytic activity">
    <reaction evidence="2 13">
        <text>2-C-methyl-D-erythritol 4-phosphate + CTP + H(+) = 4-CDP-2-C-methyl-D-erythritol + diphosphate</text>
        <dbReference type="Rhea" id="RHEA:13429"/>
        <dbReference type="ChEBI" id="CHEBI:15378"/>
        <dbReference type="ChEBI" id="CHEBI:33019"/>
        <dbReference type="ChEBI" id="CHEBI:37563"/>
        <dbReference type="ChEBI" id="CHEBI:57823"/>
        <dbReference type="ChEBI" id="CHEBI:58262"/>
        <dbReference type="EC" id="2.7.7.60"/>
    </reaction>
</comment>
<comment type="caution">
    <text evidence="13">Lacks conserved residue(s) required for the propagation of feature annotation.</text>
</comment>
<dbReference type="InterPro" id="IPR003526">
    <property type="entry name" value="MECDP_synthase"/>
</dbReference>
<dbReference type="InterPro" id="IPR018294">
    <property type="entry name" value="ISPD_synthase_CS"/>
</dbReference>
<keyword evidence="7 13" id="KW-0808">Transferase</keyword>
<dbReference type="EC" id="4.6.1.12" evidence="13"/>
<organism evidence="15 16">
    <name type="scientific">Micavibrio aeruginosavorus</name>
    <dbReference type="NCBI Taxonomy" id="349221"/>
    <lineage>
        <taxon>Bacteria</taxon>
        <taxon>Pseudomonadati</taxon>
        <taxon>Bdellovibrionota</taxon>
        <taxon>Bdellovibrionia</taxon>
        <taxon>Bdellovibrionales</taxon>
        <taxon>Pseudobdellovibrionaceae</taxon>
        <taxon>Micavibrio</taxon>
    </lineage>
</organism>
<evidence type="ECO:0000256" key="5">
    <source>
        <dbReference type="ARBA" id="ARBA00004787"/>
    </source>
</evidence>
<sequence length="394" mass="42438">MLKDGDKGFHVLVPAAGNGSRTGLSTPKQYCKIGGKAVLRHTLEKIIKIQGLISLRVIIDPHHEEMYRDAVQGLDLPPPIHGADTRKQSVYNGLKALGDIEQDALVLIHDAARPFVSHEAVAALLDAMKDQNAATLAAPIADTLVDFDYNRINRDTVRAVQTPQAFRYGILKTAHEKFRDDENFTDDAGLAAALGEKVALVRGSHDNFKITSAEDLAMAEKLLSIARETRTGFGYDVHAFDPSPATATRLGGVDVPHDRKLLGHSDADVVLHALTDALLGTIGSADIGQVFPPSNNSWKNADSEIFVKEAVRRVLEKSGRIVNVDITLIAEEPKVGPHREKMQSRISGMLGITPERVGIKATTSEKLGFVGRGEGIVAQAVASVSFPCNDTDAA</sequence>
<evidence type="ECO:0000256" key="12">
    <source>
        <dbReference type="ARBA" id="ARBA00023268"/>
    </source>
</evidence>
<dbReference type="AlphaFoldDB" id="A0A2W5A4E5"/>
<gene>
    <name evidence="13" type="primary">ispDF</name>
    <name evidence="15" type="ORF">DI626_02395</name>
</gene>
<dbReference type="Gene3D" id="3.90.550.10">
    <property type="entry name" value="Spore Coat Polysaccharide Biosynthesis Protein SpsA, Chain A"/>
    <property type="match status" value="1"/>
</dbReference>
<dbReference type="PANTHER" id="PTHR43181">
    <property type="entry name" value="2-C-METHYL-D-ERYTHRITOL 2,4-CYCLODIPHOSPHATE SYNTHASE, CHLOROPLASTIC"/>
    <property type="match status" value="1"/>
</dbReference>
<dbReference type="InterPro" id="IPR001228">
    <property type="entry name" value="IspD"/>
</dbReference>
<name>A0A2W5A4E5_9BACT</name>
<dbReference type="SUPFAM" id="SSF69765">
    <property type="entry name" value="IpsF-like"/>
    <property type="match status" value="1"/>
</dbReference>
<dbReference type="EC" id="2.7.7.60" evidence="13"/>
<feature type="site" description="Transition state stabilizer" evidence="13">
    <location>
        <position position="21"/>
    </location>
</feature>
<dbReference type="NCBIfam" id="TIGR00151">
    <property type="entry name" value="ispF"/>
    <property type="match status" value="1"/>
</dbReference>
<dbReference type="GO" id="GO:0050518">
    <property type="term" value="F:2-C-methyl-D-erythritol 4-phosphate cytidylyltransferase activity"/>
    <property type="evidence" value="ECO:0007669"/>
    <property type="project" value="UniProtKB-UniRule"/>
</dbReference>
<dbReference type="PROSITE" id="PS01350">
    <property type="entry name" value="ISPF"/>
    <property type="match status" value="1"/>
</dbReference>
<feature type="binding site" evidence="13">
    <location>
        <begin position="362"/>
        <end position="365"/>
    </location>
    <ligand>
        <name>4-CDP-2-C-methyl-D-erythritol 2-phosphate</name>
        <dbReference type="ChEBI" id="CHEBI:57919"/>
    </ligand>
</feature>
<dbReference type="UniPathway" id="UPA00056">
    <property type="reaction ID" value="UER00093"/>
</dbReference>
<comment type="function">
    <text evidence="13">Bifunctional enzyme that catalyzes the formation of 4-diphosphocytidyl-2-C-methyl-D-erythritol from CTP and 2-C-methyl-D-erythritol 4-phosphate (MEP) (IspD), and catalyzes the conversion of 4-diphosphocytidyl-2-C-methyl-D-erythritol 2-phosphate (CDP-ME2P) to 2-C-methyl-D-erythritol 2,4-cyclodiphosphate (ME-CPP) with a corresponding release of cytidine 5-monophosphate (CMP) (IspF).</text>
</comment>
<comment type="catalytic activity">
    <reaction evidence="1 13">
        <text>4-CDP-2-C-methyl-D-erythritol 2-phosphate = 2-C-methyl-D-erythritol 2,4-cyclic diphosphate + CMP</text>
        <dbReference type="Rhea" id="RHEA:23864"/>
        <dbReference type="ChEBI" id="CHEBI:57919"/>
        <dbReference type="ChEBI" id="CHEBI:58483"/>
        <dbReference type="ChEBI" id="CHEBI:60377"/>
        <dbReference type="EC" id="4.6.1.12"/>
    </reaction>
</comment>
<dbReference type="CDD" id="cd02516">
    <property type="entry name" value="CDP-ME_synthetase"/>
    <property type="match status" value="1"/>
</dbReference>
<evidence type="ECO:0000256" key="3">
    <source>
        <dbReference type="ARBA" id="ARBA00001968"/>
    </source>
</evidence>
<keyword evidence="12 13" id="KW-0511">Multifunctional enzyme</keyword>
<dbReference type="Gene3D" id="3.30.1330.50">
    <property type="entry name" value="2-C-methyl-D-erythritol 2,4-cyclodiphosphate synthase"/>
    <property type="match status" value="1"/>
</dbReference>
<dbReference type="GO" id="GO:0019288">
    <property type="term" value="P:isopentenyl diphosphate biosynthetic process, methylerythritol 4-phosphate pathway"/>
    <property type="evidence" value="ECO:0007669"/>
    <property type="project" value="UniProtKB-UniRule"/>
</dbReference>
<evidence type="ECO:0000259" key="14">
    <source>
        <dbReference type="Pfam" id="PF02542"/>
    </source>
</evidence>
<evidence type="ECO:0000313" key="15">
    <source>
        <dbReference type="EMBL" id="PZO88132.1"/>
    </source>
</evidence>
<dbReference type="HAMAP" id="MF_00108">
    <property type="entry name" value="IspD"/>
    <property type="match status" value="1"/>
</dbReference>
<dbReference type="Pfam" id="PF02542">
    <property type="entry name" value="YgbB"/>
    <property type="match status" value="1"/>
</dbReference>
<comment type="cofactor">
    <cofactor evidence="3 13">
        <name>a divalent metal cation</name>
        <dbReference type="ChEBI" id="CHEBI:60240"/>
    </cofactor>
</comment>
<feature type="binding site" evidence="13">
    <location>
        <position position="372"/>
    </location>
    <ligand>
        <name>4-CDP-2-C-methyl-D-erythritol 2-phosphate</name>
        <dbReference type="ChEBI" id="CHEBI:57919"/>
    </ligand>
</feature>
<feature type="domain" description="2-C-methyl-D-erythritol 2,4-cyclodiphosphate synthase" evidence="14">
    <location>
        <begin position="230"/>
        <end position="384"/>
    </location>
</feature>
<feature type="site" description="Transition state stabilizer" evidence="13">
    <location>
        <position position="28"/>
    </location>
</feature>
<evidence type="ECO:0000256" key="9">
    <source>
        <dbReference type="ARBA" id="ARBA00022723"/>
    </source>
</evidence>
<keyword evidence="8 13" id="KW-0548">Nucleotidyltransferase</keyword>
<evidence type="ECO:0000256" key="10">
    <source>
        <dbReference type="ARBA" id="ARBA00023229"/>
    </source>
</evidence>
<feature type="site" description="Positions MEP for the nucleophilic attack" evidence="13">
    <location>
        <position position="154"/>
    </location>
</feature>
<dbReference type="InterPro" id="IPR020555">
    <property type="entry name" value="MECDP_synthase_CS"/>
</dbReference>
<feature type="site" description="Positions MEP for the nucleophilic attack" evidence="13">
    <location>
        <position position="209"/>
    </location>
</feature>
<comment type="similarity">
    <text evidence="6">Belongs to the IspD/TarI cytidylyltransferase family. IspD subfamily.</text>
</comment>
<dbReference type="HAMAP" id="MF_00107">
    <property type="entry name" value="IspF"/>
    <property type="match status" value="1"/>
</dbReference>
<dbReference type="PANTHER" id="PTHR43181:SF1">
    <property type="entry name" value="2-C-METHYL-D-ERYTHRITOL 2,4-CYCLODIPHOSPHATE SYNTHASE, CHLOROPLASTIC"/>
    <property type="match status" value="1"/>
</dbReference>
<dbReference type="NCBIfam" id="NF006899">
    <property type="entry name" value="PRK09382.1"/>
    <property type="match status" value="1"/>
</dbReference>
<evidence type="ECO:0000256" key="6">
    <source>
        <dbReference type="ARBA" id="ARBA00009789"/>
    </source>
</evidence>
<dbReference type="SUPFAM" id="SSF53448">
    <property type="entry name" value="Nucleotide-diphospho-sugar transferases"/>
    <property type="match status" value="1"/>
</dbReference>
<dbReference type="GO" id="GO:0016114">
    <property type="term" value="P:terpenoid biosynthetic process"/>
    <property type="evidence" value="ECO:0007669"/>
    <property type="project" value="InterPro"/>
</dbReference>
<dbReference type="PROSITE" id="PS01295">
    <property type="entry name" value="ISPD"/>
    <property type="match status" value="1"/>
</dbReference>
<accession>A0A2W5A4E5</accession>
<evidence type="ECO:0000256" key="1">
    <source>
        <dbReference type="ARBA" id="ARBA00000200"/>
    </source>
</evidence>
<feature type="binding site" evidence="13">
    <location>
        <position position="272"/>
    </location>
    <ligand>
        <name>a divalent metal cation</name>
        <dbReference type="ChEBI" id="CHEBI:60240"/>
    </ligand>
</feature>
<feature type="binding site" evidence="13">
    <location>
        <position position="236"/>
    </location>
    <ligand>
        <name>a divalent metal cation</name>
        <dbReference type="ChEBI" id="CHEBI:60240"/>
    </ligand>
</feature>
<evidence type="ECO:0000256" key="13">
    <source>
        <dbReference type="HAMAP-Rule" id="MF_01520"/>
    </source>
</evidence>
<dbReference type="InterPro" id="IPR029044">
    <property type="entry name" value="Nucleotide-diphossugar_trans"/>
</dbReference>
<evidence type="ECO:0000313" key="16">
    <source>
        <dbReference type="Proteomes" id="UP000249557"/>
    </source>
</evidence>
<keyword evidence="10 13" id="KW-0414">Isoprene biosynthesis</keyword>
<comment type="similarity">
    <text evidence="13">In the N-terminal section; belongs to the IspD/TarI cytidylyltransferase family. IspD subfamily.</text>
</comment>
<evidence type="ECO:0000256" key="8">
    <source>
        <dbReference type="ARBA" id="ARBA00022695"/>
    </source>
</evidence>
<feature type="binding site" evidence="13">
    <location>
        <begin position="264"/>
        <end position="265"/>
    </location>
    <ligand>
        <name>4-CDP-2-C-methyl-D-erythritol 2-phosphate</name>
        <dbReference type="ChEBI" id="CHEBI:57919"/>
    </ligand>
</feature>
<keyword evidence="11 13" id="KW-0456">Lyase</keyword>
<proteinExistence type="inferred from homology"/>
<evidence type="ECO:0000256" key="7">
    <source>
        <dbReference type="ARBA" id="ARBA00022679"/>
    </source>
</evidence>
<feature type="region of interest" description="2-C-methyl-D-erythritol 2,4-cyclodiphosphate synthase" evidence="13">
    <location>
        <begin position="230"/>
        <end position="394"/>
    </location>
</feature>
<dbReference type="Pfam" id="PF01128">
    <property type="entry name" value="IspD"/>
    <property type="match status" value="1"/>
</dbReference>
<dbReference type="FunFam" id="3.90.550.10:FF:000003">
    <property type="entry name" value="2-C-methyl-D-erythritol 4-phosphate cytidylyltransferase"/>
    <property type="match status" value="1"/>
</dbReference>
<dbReference type="HAMAP" id="MF_01520">
    <property type="entry name" value="IspDF"/>
    <property type="match status" value="1"/>
</dbReference>
<reference evidence="15 16" key="1">
    <citation type="submission" date="2017-08" db="EMBL/GenBank/DDBJ databases">
        <title>Infants hospitalized years apart are colonized by the same room-sourced microbial strains.</title>
        <authorList>
            <person name="Brooks B."/>
            <person name="Olm M.R."/>
            <person name="Firek B.A."/>
            <person name="Baker R."/>
            <person name="Thomas B.C."/>
            <person name="Morowitz M.J."/>
            <person name="Banfield J.F."/>
        </authorList>
    </citation>
    <scope>NUCLEOTIDE SEQUENCE [LARGE SCALE GENOMIC DNA]</scope>
    <source>
        <strain evidence="15">S2_018_000_R2_104</strain>
    </source>
</reference>
<dbReference type="InterPro" id="IPR036571">
    <property type="entry name" value="MECDP_synthase_sf"/>
</dbReference>
<comment type="similarity">
    <text evidence="13">In the C-terminal section; belongs to the IspF family.</text>
</comment>
<dbReference type="EMBL" id="QFNK01000027">
    <property type="protein sequence ID" value="PZO88132.1"/>
    <property type="molecule type" value="Genomic_DNA"/>
</dbReference>